<dbReference type="Proteomes" id="UP000583800">
    <property type="component" value="Unassembled WGS sequence"/>
</dbReference>
<reference evidence="2 3" key="1">
    <citation type="submission" date="2020-08" db="EMBL/GenBank/DDBJ databases">
        <title>Sequencing the genomes of 1000 actinobacteria strains.</title>
        <authorList>
            <person name="Klenk H.-P."/>
        </authorList>
    </citation>
    <scope>NUCLEOTIDE SEQUENCE [LARGE SCALE GENOMIC DNA]</scope>
    <source>
        <strain evidence="2 3">DSM 45913</strain>
    </source>
</reference>
<feature type="region of interest" description="Disordered" evidence="1">
    <location>
        <begin position="89"/>
        <end position="186"/>
    </location>
</feature>
<gene>
    <name evidence="2" type="ORF">FHU36_006192</name>
</gene>
<accession>A0A7X0C6Y3</accession>
<dbReference type="RefSeq" id="WP_185087186.1">
    <property type="nucleotide sequence ID" value="NZ_JACHJB010000002.1"/>
</dbReference>
<organism evidence="2 3">
    <name type="scientific">Nonomuraea muscovyensis</name>
    <dbReference type="NCBI Taxonomy" id="1124761"/>
    <lineage>
        <taxon>Bacteria</taxon>
        <taxon>Bacillati</taxon>
        <taxon>Actinomycetota</taxon>
        <taxon>Actinomycetes</taxon>
        <taxon>Streptosporangiales</taxon>
        <taxon>Streptosporangiaceae</taxon>
        <taxon>Nonomuraea</taxon>
    </lineage>
</organism>
<dbReference type="AlphaFoldDB" id="A0A7X0C6Y3"/>
<sequence length="186" mass="20396">MNDRARVAMALAAGYYLGRRHKLRLATMLAAAGVARNLRKGDSGGLLKHGIKLLGQSPQMEEMTNRLRGELMEVGKAAAVAATSRQLETLTSRLHERAESLRQPGEPEGGRARDEEDEYDEESAYDEFDEEEPEEEPEEEKPKPRARSTKSTKSTKSTAGTKSAASADKPVTRTRRPTAGTSRAGR</sequence>
<feature type="compositionally biased region" description="Low complexity" evidence="1">
    <location>
        <begin position="151"/>
        <end position="169"/>
    </location>
</feature>
<protein>
    <recommendedName>
        <fullName evidence="4">DNA primase</fullName>
    </recommendedName>
</protein>
<evidence type="ECO:0000313" key="3">
    <source>
        <dbReference type="Proteomes" id="UP000583800"/>
    </source>
</evidence>
<proteinExistence type="predicted"/>
<comment type="caution">
    <text evidence="2">The sequence shown here is derived from an EMBL/GenBank/DDBJ whole genome shotgun (WGS) entry which is preliminary data.</text>
</comment>
<feature type="compositionally biased region" description="Acidic residues" evidence="1">
    <location>
        <begin position="115"/>
        <end position="139"/>
    </location>
</feature>
<evidence type="ECO:0008006" key="4">
    <source>
        <dbReference type="Google" id="ProtNLM"/>
    </source>
</evidence>
<name>A0A7X0C6Y3_9ACTN</name>
<evidence type="ECO:0000313" key="2">
    <source>
        <dbReference type="EMBL" id="MBB6349647.1"/>
    </source>
</evidence>
<evidence type="ECO:0000256" key="1">
    <source>
        <dbReference type="SAM" id="MobiDB-lite"/>
    </source>
</evidence>
<keyword evidence="3" id="KW-1185">Reference proteome</keyword>
<dbReference type="EMBL" id="JACHJB010000002">
    <property type="protein sequence ID" value="MBB6349647.1"/>
    <property type="molecule type" value="Genomic_DNA"/>
</dbReference>